<feature type="domain" description="Glycosyltransferase subfamily 4-like N-terminal" evidence="4">
    <location>
        <begin position="24"/>
        <end position="182"/>
    </location>
</feature>
<keyword evidence="2 5" id="KW-0808">Transferase</keyword>
<dbReference type="PATRIC" id="fig|13690.10.peg.1279"/>
<dbReference type="Gene3D" id="3.40.50.2000">
    <property type="entry name" value="Glycogen Phosphorylase B"/>
    <property type="match status" value="2"/>
</dbReference>
<sequence>MFHARQVAAHSPFAVVYLYRPGDGGLDRVAIQLANHLHRRGLRVELWLAHLDGPLAGMIDPALTVRRVCAPRWARRLSMIAQFLPLAAMVRRHRPDVVYSAGNQSNMLVAAATLGTQTRAVGRISNPIVRPGQQGLSAWARKTRFRAIARACSMTIVMGEADRQLLAEEGALGGRDVRLMPRPTVTRLMEQACNDRGTACCPQRPAQLLMVGRLAPQKDQATALAALAQLRNRDWRLRIVGQGPLRAQLEAQCVRLGLSDRVEFLGFVDCPHRMASLFAEADLLLQPSCWEGLAGTMIEALGCGAGVVATDCTRNIHPLLAAAGQHPPVPVGHVDGFARAIEWALAHPAPPEQLAQAVREHGLDRALDTYMRALMTVGARELPVGVALQAFP</sequence>
<dbReference type="Pfam" id="PF00534">
    <property type="entry name" value="Glycos_transf_1"/>
    <property type="match status" value="1"/>
</dbReference>
<comment type="caution">
    <text evidence="5">The sequence shown here is derived from an EMBL/GenBank/DDBJ whole genome shotgun (WGS) entry which is preliminary data.</text>
</comment>
<evidence type="ECO:0000259" key="3">
    <source>
        <dbReference type="Pfam" id="PF00534"/>
    </source>
</evidence>
<dbReference type="InterPro" id="IPR028098">
    <property type="entry name" value="Glyco_trans_4-like_N"/>
</dbReference>
<accession>A0A084EPZ3</accession>
<reference evidence="5 6" key="1">
    <citation type="submission" date="2014-03" db="EMBL/GenBank/DDBJ databases">
        <title>Genome sequence of Sphingobium yanoikuyae B1.</title>
        <authorList>
            <person name="Gan H.M."/>
            <person name="Gan H.Y."/>
            <person name="Savka M.A."/>
        </authorList>
    </citation>
    <scope>NUCLEOTIDE SEQUENCE [LARGE SCALE GENOMIC DNA]</scope>
    <source>
        <strain evidence="5 6">B1</strain>
    </source>
</reference>
<evidence type="ECO:0000256" key="2">
    <source>
        <dbReference type="ARBA" id="ARBA00022679"/>
    </source>
</evidence>
<protein>
    <submittedName>
        <fullName evidence="5">Glycosyltransferase</fullName>
    </submittedName>
</protein>
<organism evidence="5 6">
    <name type="scientific">Sphingobium yanoikuyae</name>
    <name type="common">Sphingomonas yanoikuyae</name>
    <dbReference type="NCBI Taxonomy" id="13690"/>
    <lineage>
        <taxon>Bacteria</taxon>
        <taxon>Pseudomonadati</taxon>
        <taxon>Pseudomonadota</taxon>
        <taxon>Alphaproteobacteria</taxon>
        <taxon>Sphingomonadales</taxon>
        <taxon>Sphingomonadaceae</taxon>
        <taxon>Sphingobium</taxon>
    </lineage>
</organism>
<dbReference type="SUPFAM" id="SSF53756">
    <property type="entry name" value="UDP-Glycosyltransferase/glycogen phosphorylase"/>
    <property type="match status" value="1"/>
</dbReference>
<proteinExistence type="predicted"/>
<dbReference type="RefSeq" id="WP_037517916.1">
    <property type="nucleotide sequence ID" value="NZ_JGVR01000005.1"/>
</dbReference>
<evidence type="ECO:0000313" key="6">
    <source>
        <dbReference type="Proteomes" id="UP000028534"/>
    </source>
</evidence>
<feature type="domain" description="Glycosyl transferase family 1" evidence="3">
    <location>
        <begin position="204"/>
        <end position="360"/>
    </location>
</feature>
<dbReference type="InterPro" id="IPR001296">
    <property type="entry name" value="Glyco_trans_1"/>
</dbReference>
<evidence type="ECO:0000256" key="1">
    <source>
        <dbReference type="ARBA" id="ARBA00022676"/>
    </source>
</evidence>
<keyword evidence="1" id="KW-0328">Glycosyltransferase</keyword>
<dbReference type="STRING" id="13690.AX777_01540"/>
<dbReference type="EMBL" id="JGVR01000005">
    <property type="protein sequence ID" value="KEZ20035.1"/>
    <property type="molecule type" value="Genomic_DNA"/>
</dbReference>
<dbReference type="PANTHER" id="PTHR12526:SF510">
    <property type="entry name" value="D-INOSITOL 3-PHOSPHATE GLYCOSYLTRANSFERASE"/>
    <property type="match status" value="1"/>
</dbReference>
<dbReference type="Pfam" id="PF13439">
    <property type="entry name" value="Glyco_transf_4"/>
    <property type="match status" value="1"/>
</dbReference>
<evidence type="ECO:0000313" key="5">
    <source>
        <dbReference type="EMBL" id="KEZ20035.1"/>
    </source>
</evidence>
<dbReference type="PANTHER" id="PTHR12526">
    <property type="entry name" value="GLYCOSYLTRANSFERASE"/>
    <property type="match status" value="1"/>
</dbReference>
<evidence type="ECO:0000259" key="4">
    <source>
        <dbReference type="Pfam" id="PF13439"/>
    </source>
</evidence>
<name>A0A084EPZ3_SPHYA</name>
<dbReference type="GO" id="GO:0016757">
    <property type="term" value="F:glycosyltransferase activity"/>
    <property type="evidence" value="ECO:0007669"/>
    <property type="project" value="UniProtKB-KW"/>
</dbReference>
<dbReference type="eggNOG" id="COG0438">
    <property type="taxonomic scope" value="Bacteria"/>
</dbReference>
<dbReference type="Proteomes" id="UP000028534">
    <property type="component" value="Unassembled WGS sequence"/>
</dbReference>
<dbReference type="AlphaFoldDB" id="A0A084EPZ3"/>
<gene>
    <name evidence="5" type="ORF">CP98_01239</name>
</gene>